<dbReference type="HOGENOM" id="CLU_2348524_0_0_1"/>
<feature type="chain" id="PRO_5003405846" description="PAN-3 domain-containing protein" evidence="1">
    <location>
        <begin position="17"/>
        <end position="97"/>
    </location>
</feature>
<feature type="domain" description="PAN-3" evidence="2">
    <location>
        <begin position="22"/>
        <end position="61"/>
    </location>
</feature>
<dbReference type="Pfam" id="PF08277">
    <property type="entry name" value="PAN_3"/>
    <property type="match status" value="1"/>
</dbReference>
<dbReference type="Proteomes" id="UP000008068">
    <property type="component" value="Unassembled WGS sequence"/>
</dbReference>
<evidence type="ECO:0000313" key="3">
    <source>
        <dbReference type="EMBL" id="EGT38436.1"/>
    </source>
</evidence>
<dbReference type="InParanoid" id="G0NVM4"/>
<dbReference type="AlphaFoldDB" id="G0NVM4"/>
<accession>G0NVM4</accession>
<sequence length="97" mass="10935">MLIFCLFFLFFTASNAQNYLKMVLVYGEPTVGNGYSTHEISWEQCYSICYWDANCSVSYGGNIGFRNLIIENLESGSQAGPEKYNQCMSCAHICLKS</sequence>
<name>G0NVM4_CAEBE</name>
<keyword evidence="1" id="KW-0732">Signal</keyword>
<dbReference type="InterPro" id="IPR006583">
    <property type="entry name" value="PAN-3_domain"/>
</dbReference>
<organism evidence="4">
    <name type="scientific">Caenorhabditis brenneri</name>
    <name type="common">Nematode worm</name>
    <dbReference type="NCBI Taxonomy" id="135651"/>
    <lineage>
        <taxon>Eukaryota</taxon>
        <taxon>Metazoa</taxon>
        <taxon>Ecdysozoa</taxon>
        <taxon>Nematoda</taxon>
        <taxon>Chromadorea</taxon>
        <taxon>Rhabditida</taxon>
        <taxon>Rhabditina</taxon>
        <taxon>Rhabditomorpha</taxon>
        <taxon>Rhabditoidea</taxon>
        <taxon>Rhabditidae</taxon>
        <taxon>Peloderinae</taxon>
        <taxon>Caenorhabditis</taxon>
    </lineage>
</organism>
<gene>
    <name evidence="3" type="ORF">CAEBREN_04656</name>
</gene>
<dbReference type="PANTHER" id="PTHR47629">
    <property type="entry name" value="C-TYPE LECTIN-RELATED"/>
    <property type="match status" value="1"/>
</dbReference>
<feature type="signal peptide" evidence="1">
    <location>
        <begin position="1"/>
        <end position="16"/>
    </location>
</feature>
<proteinExistence type="predicted"/>
<dbReference type="PANTHER" id="PTHR47629:SF6">
    <property type="entry name" value="CW DOMAIN-CONTAINING PROTEIN-RELATED"/>
    <property type="match status" value="1"/>
</dbReference>
<evidence type="ECO:0000256" key="1">
    <source>
        <dbReference type="SAM" id="SignalP"/>
    </source>
</evidence>
<protein>
    <recommendedName>
        <fullName evidence="2">PAN-3 domain-containing protein</fullName>
    </recommendedName>
</protein>
<keyword evidence="4" id="KW-1185">Reference proteome</keyword>
<reference evidence="4" key="1">
    <citation type="submission" date="2011-07" db="EMBL/GenBank/DDBJ databases">
        <authorList>
            <consortium name="Caenorhabditis brenneri Sequencing and Analysis Consortium"/>
            <person name="Wilson R.K."/>
        </authorList>
    </citation>
    <scope>NUCLEOTIDE SEQUENCE [LARGE SCALE GENOMIC DNA]</scope>
    <source>
        <strain evidence="4">PB2801</strain>
    </source>
</reference>
<evidence type="ECO:0000259" key="2">
    <source>
        <dbReference type="Pfam" id="PF08277"/>
    </source>
</evidence>
<dbReference type="EMBL" id="GL379957">
    <property type="protein sequence ID" value="EGT38436.1"/>
    <property type="molecule type" value="Genomic_DNA"/>
</dbReference>
<evidence type="ECO:0000313" key="4">
    <source>
        <dbReference type="Proteomes" id="UP000008068"/>
    </source>
</evidence>
<dbReference type="FunCoup" id="G0NVM4">
    <property type="interactions" value="242"/>
</dbReference>